<comment type="subunit">
    <text evidence="15">Homotetramer, assembles in a dimer or dimers configuration with two interfaces.</text>
</comment>
<dbReference type="GO" id="GO:0051560">
    <property type="term" value="P:mitochondrial calcium ion homeostasis"/>
    <property type="evidence" value="ECO:0007669"/>
    <property type="project" value="InterPro"/>
</dbReference>
<name>A0A0H2RYQ7_9AGAM</name>
<dbReference type="PANTHER" id="PTHR13462">
    <property type="entry name" value="CALCIUM UNIPORTER PROTEIN, MITOCHONDRIAL"/>
    <property type="match status" value="1"/>
</dbReference>
<evidence type="ECO:0000256" key="7">
    <source>
        <dbReference type="ARBA" id="ARBA00022792"/>
    </source>
</evidence>
<feature type="region of interest" description="Disordered" evidence="18">
    <location>
        <begin position="450"/>
        <end position="488"/>
    </location>
</feature>
<feature type="transmembrane region" description="Helical" evidence="19">
    <location>
        <begin position="349"/>
        <end position="367"/>
    </location>
</feature>
<evidence type="ECO:0000256" key="5">
    <source>
        <dbReference type="ARBA" id="ARBA00022673"/>
    </source>
</evidence>
<comment type="subcellular location">
    <subcellularLocation>
        <location evidence="1">Mitochondrion inner membrane</location>
        <topology evidence="1">Multi-pass membrane protein</topology>
    </subcellularLocation>
</comment>
<dbReference type="Proteomes" id="UP000053477">
    <property type="component" value="Unassembled WGS sequence"/>
</dbReference>
<evidence type="ECO:0000256" key="3">
    <source>
        <dbReference type="ARBA" id="ARBA00022448"/>
    </source>
</evidence>
<evidence type="ECO:0000256" key="2">
    <source>
        <dbReference type="ARBA" id="ARBA00005653"/>
    </source>
</evidence>
<dbReference type="PANTHER" id="PTHR13462:SF10">
    <property type="entry name" value="CALCIUM UNIPORTER PROTEIN, MITOCHONDRIAL"/>
    <property type="match status" value="1"/>
</dbReference>
<organism evidence="21 22">
    <name type="scientific">Schizopora paradoxa</name>
    <dbReference type="NCBI Taxonomy" id="27342"/>
    <lineage>
        <taxon>Eukaryota</taxon>
        <taxon>Fungi</taxon>
        <taxon>Dikarya</taxon>
        <taxon>Basidiomycota</taxon>
        <taxon>Agaricomycotina</taxon>
        <taxon>Agaricomycetes</taxon>
        <taxon>Hymenochaetales</taxon>
        <taxon>Schizoporaceae</taxon>
        <taxon>Schizopora</taxon>
    </lineage>
</organism>
<feature type="transmembrane region" description="Helical" evidence="19">
    <location>
        <begin position="317"/>
        <end position="337"/>
    </location>
</feature>
<evidence type="ECO:0000256" key="11">
    <source>
        <dbReference type="ARBA" id="ARBA00023128"/>
    </source>
</evidence>
<evidence type="ECO:0000256" key="10">
    <source>
        <dbReference type="ARBA" id="ARBA00023065"/>
    </source>
</evidence>
<keyword evidence="5" id="KW-0107">Calcium channel</keyword>
<dbReference type="InterPro" id="IPR006769">
    <property type="entry name" value="MCU_C"/>
</dbReference>
<evidence type="ECO:0000256" key="9">
    <source>
        <dbReference type="ARBA" id="ARBA00022989"/>
    </source>
</evidence>
<keyword evidence="8" id="KW-0106">Calcium</keyword>
<comment type="similarity">
    <text evidence="2">Belongs to the MCU (TC 1.A.77) family.</text>
</comment>
<keyword evidence="4" id="KW-0109">Calcium transport</keyword>
<dbReference type="InParanoid" id="A0A0H2RYQ7"/>
<keyword evidence="7" id="KW-0999">Mitochondrion inner membrane</keyword>
<dbReference type="EMBL" id="KQ085910">
    <property type="protein sequence ID" value="KLO16889.1"/>
    <property type="molecule type" value="Genomic_DNA"/>
</dbReference>
<evidence type="ECO:0000256" key="1">
    <source>
        <dbReference type="ARBA" id="ARBA00004448"/>
    </source>
</evidence>
<evidence type="ECO:0000256" key="13">
    <source>
        <dbReference type="ARBA" id="ARBA00023303"/>
    </source>
</evidence>
<keyword evidence="13" id="KW-0407">Ion channel</keyword>
<evidence type="ECO:0000256" key="19">
    <source>
        <dbReference type="SAM" id="Phobius"/>
    </source>
</evidence>
<feature type="domain" description="Calcium uniporter protein C-terminal" evidence="20">
    <location>
        <begin position="275"/>
        <end position="403"/>
    </location>
</feature>
<reference evidence="21 22" key="1">
    <citation type="submission" date="2015-04" db="EMBL/GenBank/DDBJ databases">
        <title>Complete genome sequence of Schizopora paradoxa KUC8140, a cosmopolitan wood degrader in East Asia.</title>
        <authorList>
            <consortium name="DOE Joint Genome Institute"/>
            <person name="Min B."/>
            <person name="Park H."/>
            <person name="Jang Y."/>
            <person name="Kim J.-J."/>
            <person name="Kim K.H."/>
            <person name="Pangilinan J."/>
            <person name="Lipzen A."/>
            <person name="Riley R."/>
            <person name="Grigoriev I.V."/>
            <person name="Spatafora J.W."/>
            <person name="Choi I.-G."/>
        </authorList>
    </citation>
    <scope>NUCLEOTIDE SEQUENCE [LARGE SCALE GENOMIC DNA]</scope>
    <source>
        <strain evidence="21 22">KUC8140</strain>
    </source>
</reference>
<comment type="function">
    <text evidence="17">Highly selective calcium channel localized to the inner mitochondrial membrane, which mediates calcium uptake into the mitochondrial matrix. Mitochondrial calcium homeostasis plays key roles in cellular physiology and regulates ATP production, cytoplasmic calcium signals and activation of cell death pathways. Sufficient to operate as a pore-forming channel without the need of calcium-sensor or auxiliary subunit.</text>
</comment>
<evidence type="ECO:0000256" key="4">
    <source>
        <dbReference type="ARBA" id="ARBA00022568"/>
    </source>
</evidence>
<sequence length="488" mass="55274">MRSSVIQLASHSTISSHILLFFRRMYSRNVPQLAFRLKGLVQISPAFFTLGILSRLRRCHNDHDGAPTTRTTAPSSSRPTGLDLRKTRSDEGYLAFTKTSLYKLTLPLASLSPTVSHEIPSDSSVFEKPKYGSNLPEEIDSHSERDGVSWEQQVEAGDRPVAKLRVDTIASSEGRPKKQPRVHSVVFLLHSGQPLSYISSLIRAEDPEGLSEEAQRSNRMRSDDMTGNQPIAFSLVDEDGKRWSPSTGIGDFMREATRVGSFIICVGNRRISVNVPSFEDRTRFLRTTLHAKTREIEHLARLKDTCDKEGREATHRMAIGGAGMLGTWWATVGYLTFHTDLGWDTMEPITYLTGLGTAIAGYIWFLWHNREVSYRSVLAESTSKRQHKLYIERGFNIERYQELIEDAKDLRKEIKRVAWDYDLTWDQGDTDAGKQSKRALQIVRKVEAREQQKVVREEDEDYEEDSEIDNDGDGEPDGKANSTTKTTT</sequence>
<feature type="compositionally biased region" description="Acidic residues" evidence="18">
    <location>
        <begin position="457"/>
        <end position="475"/>
    </location>
</feature>
<evidence type="ECO:0000313" key="21">
    <source>
        <dbReference type="EMBL" id="KLO16889.1"/>
    </source>
</evidence>
<keyword evidence="10" id="KW-0406">Ion transport</keyword>
<dbReference type="GO" id="GO:0005262">
    <property type="term" value="F:calcium channel activity"/>
    <property type="evidence" value="ECO:0007669"/>
    <property type="project" value="UniProtKB-KW"/>
</dbReference>
<keyword evidence="22" id="KW-1185">Reference proteome</keyword>
<feature type="compositionally biased region" description="Low complexity" evidence="18">
    <location>
        <begin position="66"/>
        <end position="80"/>
    </location>
</feature>
<comment type="catalytic activity">
    <reaction evidence="14">
        <text>Ca(2+)(in) = Ca(2+)(out)</text>
        <dbReference type="Rhea" id="RHEA:29671"/>
        <dbReference type="ChEBI" id="CHEBI:29108"/>
    </reaction>
</comment>
<keyword evidence="11" id="KW-0496">Mitochondrion</keyword>
<dbReference type="GO" id="GO:0036444">
    <property type="term" value="P:calcium import into the mitochondrion"/>
    <property type="evidence" value="ECO:0007669"/>
    <property type="project" value="TreeGrafter"/>
</dbReference>
<proteinExistence type="inferred from homology"/>
<evidence type="ECO:0000256" key="15">
    <source>
        <dbReference type="ARBA" id="ARBA00044966"/>
    </source>
</evidence>
<evidence type="ECO:0000313" key="22">
    <source>
        <dbReference type="Proteomes" id="UP000053477"/>
    </source>
</evidence>
<keyword evidence="12 19" id="KW-0472">Membrane</keyword>
<evidence type="ECO:0000256" key="18">
    <source>
        <dbReference type="SAM" id="MobiDB-lite"/>
    </source>
</evidence>
<dbReference type="Pfam" id="PF04678">
    <property type="entry name" value="MCU"/>
    <property type="match status" value="1"/>
</dbReference>
<keyword evidence="9 19" id="KW-1133">Transmembrane helix</keyword>
<evidence type="ECO:0000256" key="16">
    <source>
        <dbReference type="ARBA" id="ARBA00044981"/>
    </source>
</evidence>
<dbReference type="STRING" id="27342.A0A0H2RYQ7"/>
<keyword evidence="3" id="KW-0813">Transport</keyword>
<evidence type="ECO:0000256" key="17">
    <source>
        <dbReference type="ARBA" id="ARBA00045938"/>
    </source>
</evidence>
<dbReference type="GO" id="GO:0015292">
    <property type="term" value="F:uniporter activity"/>
    <property type="evidence" value="ECO:0007669"/>
    <property type="project" value="TreeGrafter"/>
</dbReference>
<dbReference type="GO" id="GO:1990246">
    <property type="term" value="C:uniplex complex"/>
    <property type="evidence" value="ECO:0007669"/>
    <property type="project" value="TreeGrafter"/>
</dbReference>
<dbReference type="OrthoDB" id="278338at2759"/>
<dbReference type="InterPro" id="IPR039055">
    <property type="entry name" value="MCU_fam"/>
</dbReference>
<gene>
    <name evidence="21" type="ORF">SCHPADRAFT_188770</name>
</gene>
<evidence type="ECO:0000256" key="6">
    <source>
        <dbReference type="ARBA" id="ARBA00022692"/>
    </source>
</evidence>
<evidence type="ECO:0000256" key="8">
    <source>
        <dbReference type="ARBA" id="ARBA00022837"/>
    </source>
</evidence>
<evidence type="ECO:0000256" key="12">
    <source>
        <dbReference type="ARBA" id="ARBA00023136"/>
    </source>
</evidence>
<evidence type="ECO:0000259" key="20">
    <source>
        <dbReference type="Pfam" id="PF04678"/>
    </source>
</evidence>
<evidence type="ECO:0000256" key="14">
    <source>
        <dbReference type="ARBA" id="ARBA00036634"/>
    </source>
</evidence>
<keyword evidence="6 19" id="KW-0812">Transmembrane</keyword>
<accession>A0A0H2RYQ7</accession>
<feature type="region of interest" description="Disordered" evidence="18">
    <location>
        <begin position="63"/>
        <end position="85"/>
    </location>
</feature>
<protein>
    <recommendedName>
        <fullName evidence="16">Calcium uniporter protein, mitochondrial</fullName>
    </recommendedName>
</protein>
<dbReference type="AlphaFoldDB" id="A0A0H2RYQ7"/>